<organism evidence="2 3">
    <name type="scientific">Leptonema illini</name>
    <dbReference type="NCBI Taxonomy" id="183"/>
    <lineage>
        <taxon>Bacteria</taxon>
        <taxon>Pseudomonadati</taxon>
        <taxon>Spirochaetota</taxon>
        <taxon>Spirochaetia</taxon>
        <taxon>Leptospirales</taxon>
        <taxon>Leptospiraceae</taxon>
        <taxon>Leptonema</taxon>
    </lineage>
</organism>
<comment type="caution">
    <text evidence="2">The sequence shown here is derived from an EMBL/GenBank/DDBJ whole genome shotgun (WGS) entry which is preliminary data.</text>
</comment>
<name>A0A833H2H8_9LEPT</name>
<evidence type="ECO:0000256" key="1">
    <source>
        <dbReference type="SAM" id="SignalP"/>
    </source>
</evidence>
<dbReference type="EMBL" id="WBUI01000007">
    <property type="protein sequence ID" value="KAB2932898.1"/>
    <property type="molecule type" value="Genomic_DNA"/>
</dbReference>
<feature type="signal peptide" evidence="1">
    <location>
        <begin position="1"/>
        <end position="21"/>
    </location>
</feature>
<keyword evidence="1" id="KW-0732">Signal</keyword>
<dbReference type="Proteomes" id="UP000460298">
    <property type="component" value="Unassembled WGS sequence"/>
</dbReference>
<dbReference type="AlphaFoldDB" id="A0A833H2H8"/>
<feature type="chain" id="PRO_5032558509" evidence="1">
    <location>
        <begin position="22"/>
        <end position="339"/>
    </location>
</feature>
<reference evidence="2 3" key="1">
    <citation type="submission" date="2019-10" db="EMBL/GenBank/DDBJ databases">
        <title>Extracellular Electron Transfer in a Candidatus Methanoperedens spp. Enrichment Culture.</title>
        <authorList>
            <person name="Berger S."/>
            <person name="Rangel Shaw D."/>
            <person name="Berben T."/>
            <person name="In 'T Zandt M."/>
            <person name="Frank J."/>
            <person name="Reimann J."/>
            <person name="Jetten M.S.M."/>
            <person name="Welte C.U."/>
        </authorList>
    </citation>
    <scope>NUCLEOTIDE SEQUENCE [LARGE SCALE GENOMIC DNA]</scope>
    <source>
        <strain evidence="2">SB12</strain>
    </source>
</reference>
<sequence>MKKILLTASLAVLLPTTSLLAEDSGLVRLLEVAATYGNTSKQGPETIGSILSSVRLANSLTSNTQEFFSETNKSGGSGYTPRIRYSHQFTDSFFVGLTYTRGADVFYDRTSVGNQGAYIKDKTKTRQYQAGIRLGAGPLDYLASESTEFSIGYEQNRQEGPYMTTGFRLPRYDSNTSSFSDLSLLFGNGTIDFHHRAFSLNFGASSTGDIFGFYVLGDFQFIGGSLTLTSHTLDTSIPASAVPSFVISEQPQLTYINFPTLQGMLMSMELGMIIKFTDSFGIRGGGYYQLAYIDYGVPKGFYYANGTWSEVTSSAELTSAEKRRQLGFWGFNFGVVTKL</sequence>
<protein>
    <submittedName>
        <fullName evidence="2">Uncharacterized protein</fullName>
    </submittedName>
</protein>
<evidence type="ECO:0000313" key="3">
    <source>
        <dbReference type="Proteomes" id="UP000460298"/>
    </source>
</evidence>
<accession>A0A833H2H8</accession>
<evidence type="ECO:0000313" key="2">
    <source>
        <dbReference type="EMBL" id="KAB2932898.1"/>
    </source>
</evidence>
<proteinExistence type="predicted"/>
<gene>
    <name evidence="2" type="ORF">F9K24_08500</name>
</gene>